<dbReference type="InterPro" id="IPR001647">
    <property type="entry name" value="HTH_TetR"/>
</dbReference>
<evidence type="ECO:0000256" key="3">
    <source>
        <dbReference type="ARBA" id="ARBA00023163"/>
    </source>
</evidence>
<evidence type="ECO:0000313" key="6">
    <source>
        <dbReference type="EMBL" id="GAA1745322.1"/>
    </source>
</evidence>
<evidence type="ECO:0000256" key="2">
    <source>
        <dbReference type="ARBA" id="ARBA00023125"/>
    </source>
</evidence>
<evidence type="ECO:0000259" key="5">
    <source>
        <dbReference type="PROSITE" id="PS50977"/>
    </source>
</evidence>
<dbReference type="InterPro" id="IPR009057">
    <property type="entry name" value="Homeodomain-like_sf"/>
</dbReference>
<name>A0ABN2K040_9ACTN</name>
<protein>
    <recommendedName>
        <fullName evidence="5">HTH tetR-type domain-containing protein</fullName>
    </recommendedName>
</protein>
<keyword evidence="2 4" id="KW-0238">DNA-binding</keyword>
<comment type="caution">
    <text evidence="6">The sequence shown here is derived from an EMBL/GenBank/DDBJ whole genome shotgun (WGS) entry which is preliminary data.</text>
</comment>
<evidence type="ECO:0000256" key="1">
    <source>
        <dbReference type="ARBA" id="ARBA00023015"/>
    </source>
</evidence>
<evidence type="ECO:0000313" key="7">
    <source>
        <dbReference type="Proteomes" id="UP001500655"/>
    </source>
</evidence>
<gene>
    <name evidence="6" type="ORF">GCM10009681_15320</name>
</gene>
<dbReference type="Pfam" id="PF00440">
    <property type="entry name" value="TetR_N"/>
    <property type="match status" value="1"/>
</dbReference>
<organism evidence="6 7">
    <name type="scientific">Luedemannella helvata</name>
    <dbReference type="NCBI Taxonomy" id="349315"/>
    <lineage>
        <taxon>Bacteria</taxon>
        <taxon>Bacillati</taxon>
        <taxon>Actinomycetota</taxon>
        <taxon>Actinomycetes</taxon>
        <taxon>Micromonosporales</taxon>
        <taxon>Micromonosporaceae</taxon>
        <taxon>Luedemannella</taxon>
    </lineage>
</organism>
<feature type="DNA-binding region" description="H-T-H motif" evidence="4">
    <location>
        <begin position="29"/>
        <end position="48"/>
    </location>
</feature>
<dbReference type="PANTHER" id="PTHR47506:SF1">
    <property type="entry name" value="HTH-TYPE TRANSCRIPTIONAL REGULATOR YJDC"/>
    <property type="match status" value="1"/>
</dbReference>
<sequence>MAGTPRFDRDHVLRVSAQAFADRGYEGASISHLVSATGLLRGSLYGAFGSKAELFRYAYLHATGHTPHDDDLVLDLTVVALRERAAHDPTVAARTREVLTSLHQRTGSASDVIFSRLLRRAGVAPDPSPRRPDPQGGNIG</sequence>
<keyword evidence="7" id="KW-1185">Reference proteome</keyword>
<dbReference type="PROSITE" id="PS50977">
    <property type="entry name" value="HTH_TETR_2"/>
    <property type="match status" value="1"/>
</dbReference>
<dbReference type="PANTHER" id="PTHR47506">
    <property type="entry name" value="TRANSCRIPTIONAL REGULATORY PROTEIN"/>
    <property type="match status" value="1"/>
</dbReference>
<keyword evidence="3" id="KW-0804">Transcription</keyword>
<dbReference type="EMBL" id="BAAALS010000005">
    <property type="protein sequence ID" value="GAA1745322.1"/>
    <property type="molecule type" value="Genomic_DNA"/>
</dbReference>
<evidence type="ECO:0000256" key="4">
    <source>
        <dbReference type="PROSITE-ProRule" id="PRU00335"/>
    </source>
</evidence>
<dbReference type="PRINTS" id="PR00455">
    <property type="entry name" value="HTHTETR"/>
</dbReference>
<accession>A0ABN2K040</accession>
<dbReference type="SUPFAM" id="SSF46689">
    <property type="entry name" value="Homeodomain-like"/>
    <property type="match status" value="1"/>
</dbReference>
<dbReference type="RefSeq" id="WP_344078360.1">
    <property type="nucleotide sequence ID" value="NZ_BAAALS010000005.1"/>
</dbReference>
<dbReference type="Proteomes" id="UP001500655">
    <property type="component" value="Unassembled WGS sequence"/>
</dbReference>
<proteinExistence type="predicted"/>
<feature type="domain" description="HTH tetR-type" evidence="5">
    <location>
        <begin position="6"/>
        <end position="66"/>
    </location>
</feature>
<dbReference type="Gene3D" id="1.10.10.60">
    <property type="entry name" value="Homeodomain-like"/>
    <property type="match status" value="1"/>
</dbReference>
<keyword evidence="1" id="KW-0805">Transcription regulation</keyword>
<reference evidence="6 7" key="1">
    <citation type="journal article" date="2019" name="Int. J. Syst. Evol. Microbiol.">
        <title>The Global Catalogue of Microorganisms (GCM) 10K type strain sequencing project: providing services to taxonomists for standard genome sequencing and annotation.</title>
        <authorList>
            <consortium name="The Broad Institute Genomics Platform"/>
            <consortium name="The Broad Institute Genome Sequencing Center for Infectious Disease"/>
            <person name="Wu L."/>
            <person name="Ma J."/>
        </authorList>
    </citation>
    <scope>NUCLEOTIDE SEQUENCE [LARGE SCALE GENOMIC DNA]</scope>
    <source>
        <strain evidence="6 7">JCM 13249</strain>
    </source>
</reference>